<evidence type="ECO:0000313" key="8">
    <source>
        <dbReference type="EMBL" id="KAK4752068.1"/>
    </source>
</evidence>
<dbReference type="SUPFAM" id="SSF47459">
    <property type="entry name" value="HLH, helix-loop-helix DNA-binding domain"/>
    <property type="match status" value="1"/>
</dbReference>
<comment type="caution">
    <text evidence="8">The sequence shown here is derived from an EMBL/GenBank/DDBJ whole genome shotgun (WGS) entry which is preliminary data.</text>
</comment>
<dbReference type="GO" id="GO:0043565">
    <property type="term" value="F:sequence-specific DNA binding"/>
    <property type="evidence" value="ECO:0007669"/>
    <property type="project" value="TreeGrafter"/>
</dbReference>
<dbReference type="GO" id="GO:0046983">
    <property type="term" value="F:protein dimerization activity"/>
    <property type="evidence" value="ECO:0007669"/>
    <property type="project" value="InterPro"/>
</dbReference>
<keyword evidence="3" id="KW-0238">DNA-binding</keyword>
<dbReference type="Pfam" id="PF14215">
    <property type="entry name" value="bHLH-MYC_N"/>
    <property type="match status" value="1"/>
</dbReference>
<evidence type="ECO:0000256" key="3">
    <source>
        <dbReference type="ARBA" id="ARBA00023125"/>
    </source>
</evidence>
<dbReference type="InterPro" id="IPR054502">
    <property type="entry name" value="bHLH-TF_ACT-like_plant"/>
</dbReference>
<dbReference type="CDD" id="cd11443">
    <property type="entry name" value="bHLH_AtAMS_like"/>
    <property type="match status" value="1"/>
</dbReference>
<dbReference type="Gene3D" id="4.10.280.10">
    <property type="entry name" value="Helix-loop-helix DNA-binding domain"/>
    <property type="match status" value="1"/>
</dbReference>
<dbReference type="InterPro" id="IPR051358">
    <property type="entry name" value="TF_AMS/ICE1/BHLH6-like"/>
</dbReference>
<evidence type="ECO:0000256" key="6">
    <source>
        <dbReference type="SAM" id="MobiDB-lite"/>
    </source>
</evidence>
<dbReference type="EMBL" id="JAXIOK010000016">
    <property type="protein sequence ID" value="KAK4752068.1"/>
    <property type="molecule type" value="Genomic_DNA"/>
</dbReference>
<evidence type="ECO:0000313" key="9">
    <source>
        <dbReference type="Proteomes" id="UP001345219"/>
    </source>
</evidence>
<dbReference type="GO" id="GO:0003700">
    <property type="term" value="F:DNA-binding transcription factor activity"/>
    <property type="evidence" value="ECO:0007669"/>
    <property type="project" value="TreeGrafter"/>
</dbReference>
<name>A0AAN7JRA3_9MYRT</name>
<dbReference type="Pfam" id="PF00010">
    <property type="entry name" value="HLH"/>
    <property type="match status" value="1"/>
</dbReference>
<keyword evidence="4" id="KW-0804">Transcription</keyword>
<keyword evidence="9" id="KW-1185">Reference proteome</keyword>
<organism evidence="8 9">
    <name type="scientific">Trapa incisa</name>
    <dbReference type="NCBI Taxonomy" id="236973"/>
    <lineage>
        <taxon>Eukaryota</taxon>
        <taxon>Viridiplantae</taxon>
        <taxon>Streptophyta</taxon>
        <taxon>Embryophyta</taxon>
        <taxon>Tracheophyta</taxon>
        <taxon>Spermatophyta</taxon>
        <taxon>Magnoliopsida</taxon>
        <taxon>eudicotyledons</taxon>
        <taxon>Gunneridae</taxon>
        <taxon>Pentapetalae</taxon>
        <taxon>rosids</taxon>
        <taxon>malvids</taxon>
        <taxon>Myrtales</taxon>
        <taxon>Lythraceae</taxon>
        <taxon>Trapa</taxon>
    </lineage>
</organism>
<gene>
    <name evidence="8" type="ORF">SAY87_020866</name>
</gene>
<evidence type="ECO:0000256" key="2">
    <source>
        <dbReference type="ARBA" id="ARBA00023015"/>
    </source>
</evidence>
<evidence type="ECO:0000259" key="7">
    <source>
        <dbReference type="PROSITE" id="PS50888"/>
    </source>
</evidence>
<accession>A0AAN7JRA3</accession>
<keyword evidence="5" id="KW-0539">Nucleus</keyword>
<dbReference type="GO" id="GO:0005634">
    <property type="term" value="C:nucleus"/>
    <property type="evidence" value="ECO:0007669"/>
    <property type="project" value="UniProtKB-SubCell"/>
</dbReference>
<dbReference type="Pfam" id="PF22754">
    <property type="entry name" value="bHLH-TF_ACT-like_plant"/>
    <property type="match status" value="1"/>
</dbReference>
<feature type="domain" description="BHLH" evidence="7">
    <location>
        <begin position="403"/>
        <end position="452"/>
    </location>
</feature>
<dbReference type="PANTHER" id="PTHR31945:SF11">
    <property type="entry name" value="TRANSCRIPTION FACTOR ABORTED MICROSPORES"/>
    <property type="match status" value="1"/>
</dbReference>
<dbReference type="SMART" id="SM00353">
    <property type="entry name" value="HLH"/>
    <property type="match status" value="1"/>
</dbReference>
<comment type="subcellular location">
    <subcellularLocation>
        <location evidence="1">Nucleus</location>
    </subcellularLocation>
</comment>
<protein>
    <recommendedName>
        <fullName evidence="7">BHLH domain-containing protein</fullName>
    </recommendedName>
</protein>
<dbReference type="InterPro" id="IPR036638">
    <property type="entry name" value="HLH_DNA-bd_sf"/>
</dbReference>
<proteinExistence type="predicted"/>
<feature type="region of interest" description="Disordered" evidence="6">
    <location>
        <begin position="459"/>
        <end position="497"/>
    </location>
</feature>
<dbReference type="AlphaFoldDB" id="A0AAN7JRA3"/>
<keyword evidence="2" id="KW-0805">Transcription regulation</keyword>
<feature type="region of interest" description="Disordered" evidence="6">
    <location>
        <begin position="360"/>
        <end position="414"/>
    </location>
</feature>
<feature type="compositionally biased region" description="Basic and acidic residues" evidence="6">
    <location>
        <begin position="369"/>
        <end position="381"/>
    </location>
</feature>
<reference evidence="8 9" key="1">
    <citation type="journal article" date="2023" name="Hortic Res">
        <title>Pangenome of water caltrop reveals structural variations and asymmetric subgenome divergence after allopolyploidization.</title>
        <authorList>
            <person name="Zhang X."/>
            <person name="Chen Y."/>
            <person name="Wang L."/>
            <person name="Yuan Y."/>
            <person name="Fang M."/>
            <person name="Shi L."/>
            <person name="Lu R."/>
            <person name="Comes H.P."/>
            <person name="Ma Y."/>
            <person name="Chen Y."/>
            <person name="Huang G."/>
            <person name="Zhou Y."/>
            <person name="Zheng Z."/>
            <person name="Qiu Y."/>
        </authorList>
    </citation>
    <scope>NUCLEOTIDE SEQUENCE [LARGE SCALE GENOMIC DNA]</scope>
    <source>
        <tissue evidence="8">Roots</tissue>
    </source>
</reference>
<sequence>MQAPQATYPLQLHRLILSYKEKVTDRVGYHQFRIFQYVSYVPLILFVFFSTKAHQEGTGQERKGEDRAGDNLPSAGNKMISIQNLMERLRPLVGSRGWDYCVVWKLGEDQRLTSAVSSPMPFIYISVPLPTPPNHNSHPAGHSPGWAVAVVGLISMLQMALALPQCKDAMVSHTRSSPCELLSQLPSSMPLDSGIYTHSLLSNQSRWLNFASSLDSDIREETVGTKVLIPVSGGVLIELFVTKQVPEDPQTLDFVAAQCSLLMETDMLPSSMDSGYNVDTVNSRSVFNDVNNDQNDSFVQAPAEAQETPLNLPYDMPVDPIARTLENKGTGRADDMYSEASMMNMESMNIEYVEPLLKSDTTMQGNNNDESKDSLRRESGRTDSISDCSDQIEDEEHHKNGKKGQSKNLVAERNRRKKLNDRLYALRALVPRISKLDRASILGDAIEFIKDLQKQAKDLQDELEEHSDIEDGRLGGSSSNNIQSHGSGTNLVPITDPEKATAGCESYRQNHHDPDHTKFEKPQQMEPQVEVAQVDGNEFFVKVFGEHRPGGFVRLIEALDALGLEVTNVNTTSFRSLVSNIFTVEKKDSELVQADHVKISLIELTRNPSAAWHAMMTKAPENNVPAAATTTSGDPLPQLHHHHLYSNIPLHGHHHHFLSSPPPSSPF</sequence>
<evidence type="ECO:0000256" key="4">
    <source>
        <dbReference type="ARBA" id="ARBA00023163"/>
    </source>
</evidence>
<dbReference type="Proteomes" id="UP001345219">
    <property type="component" value="Chromosome 16"/>
</dbReference>
<evidence type="ECO:0000256" key="5">
    <source>
        <dbReference type="ARBA" id="ARBA00023242"/>
    </source>
</evidence>
<dbReference type="InterPro" id="IPR025610">
    <property type="entry name" value="MYC/MYB_N"/>
</dbReference>
<dbReference type="InterPro" id="IPR011598">
    <property type="entry name" value="bHLH_dom"/>
</dbReference>
<evidence type="ECO:0000256" key="1">
    <source>
        <dbReference type="ARBA" id="ARBA00004123"/>
    </source>
</evidence>
<dbReference type="PANTHER" id="PTHR31945">
    <property type="entry name" value="TRANSCRIPTION FACTOR SCREAM2-RELATED"/>
    <property type="match status" value="1"/>
</dbReference>
<feature type="compositionally biased region" description="Polar residues" evidence="6">
    <location>
        <begin position="476"/>
        <end position="492"/>
    </location>
</feature>
<dbReference type="PROSITE" id="PS50888">
    <property type="entry name" value="BHLH"/>
    <property type="match status" value="1"/>
</dbReference>